<comment type="cofactor">
    <cofactor evidence="1 16">
        <name>FAD</name>
        <dbReference type="ChEBI" id="CHEBI:57692"/>
    </cofactor>
</comment>
<dbReference type="NCBIfam" id="NF010480">
    <property type="entry name" value="PRK13905.1"/>
    <property type="match status" value="1"/>
</dbReference>
<evidence type="ECO:0000256" key="9">
    <source>
        <dbReference type="ARBA" id="ARBA00022857"/>
    </source>
</evidence>
<dbReference type="GO" id="GO:0051301">
    <property type="term" value="P:cell division"/>
    <property type="evidence" value="ECO:0007669"/>
    <property type="project" value="UniProtKB-KW"/>
</dbReference>
<dbReference type="EC" id="1.3.1.98" evidence="16"/>
<dbReference type="UniPathway" id="UPA00219"/>
<name>A0A1M6LYX0_9FIRM</name>
<dbReference type="GO" id="GO:0008762">
    <property type="term" value="F:UDP-N-acetylmuramate dehydrogenase activity"/>
    <property type="evidence" value="ECO:0007669"/>
    <property type="project" value="UniProtKB-UniRule"/>
</dbReference>
<accession>A0A1M6LYX0</accession>
<dbReference type="GO" id="GO:0071555">
    <property type="term" value="P:cell wall organization"/>
    <property type="evidence" value="ECO:0007669"/>
    <property type="project" value="UniProtKB-KW"/>
</dbReference>
<dbReference type="InterPro" id="IPR016169">
    <property type="entry name" value="FAD-bd_PCMH_sub2"/>
</dbReference>
<dbReference type="InterPro" id="IPR006094">
    <property type="entry name" value="Oxid_FAD_bind_N"/>
</dbReference>
<feature type="active site" evidence="16">
    <location>
        <position position="176"/>
    </location>
</feature>
<evidence type="ECO:0000256" key="7">
    <source>
        <dbReference type="ARBA" id="ARBA00022630"/>
    </source>
</evidence>
<feature type="active site" evidence="16">
    <location>
        <position position="296"/>
    </location>
</feature>
<comment type="subcellular location">
    <subcellularLocation>
        <location evidence="3 16">Cytoplasm</location>
    </subcellularLocation>
</comment>
<evidence type="ECO:0000256" key="5">
    <source>
        <dbReference type="ARBA" id="ARBA00022490"/>
    </source>
</evidence>
<keyword evidence="6 16" id="KW-0132">Cell division</keyword>
<dbReference type="GO" id="GO:0071949">
    <property type="term" value="F:FAD binding"/>
    <property type="evidence" value="ECO:0007669"/>
    <property type="project" value="InterPro"/>
</dbReference>
<dbReference type="PANTHER" id="PTHR21071">
    <property type="entry name" value="UDP-N-ACETYLENOLPYRUVOYLGLUCOSAMINE REDUCTASE"/>
    <property type="match status" value="1"/>
</dbReference>
<evidence type="ECO:0000256" key="10">
    <source>
        <dbReference type="ARBA" id="ARBA00022960"/>
    </source>
</evidence>
<comment type="catalytic activity">
    <reaction evidence="15 16">
        <text>UDP-N-acetyl-alpha-D-muramate + NADP(+) = UDP-N-acetyl-3-O-(1-carboxyvinyl)-alpha-D-glucosamine + NADPH + H(+)</text>
        <dbReference type="Rhea" id="RHEA:12248"/>
        <dbReference type="ChEBI" id="CHEBI:15378"/>
        <dbReference type="ChEBI" id="CHEBI:57783"/>
        <dbReference type="ChEBI" id="CHEBI:58349"/>
        <dbReference type="ChEBI" id="CHEBI:68483"/>
        <dbReference type="ChEBI" id="CHEBI:70757"/>
        <dbReference type="EC" id="1.3.1.98"/>
    </reaction>
</comment>
<dbReference type="PROSITE" id="PS51387">
    <property type="entry name" value="FAD_PCMH"/>
    <property type="match status" value="1"/>
</dbReference>
<comment type="pathway">
    <text evidence="4 16">Cell wall biogenesis; peptidoglycan biosynthesis.</text>
</comment>
<dbReference type="GO" id="GO:0005829">
    <property type="term" value="C:cytosol"/>
    <property type="evidence" value="ECO:0007669"/>
    <property type="project" value="TreeGrafter"/>
</dbReference>
<dbReference type="AlphaFoldDB" id="A0A1M6LYX0"/>
<keyword evidence="14 16" id="KW-0961">Cell wall biogenesis/degradation</keyword>
<evidence type="ECO:0000256" key="2">
    <source>
        <dbReference type="ARBA" id="ARBA00003921"/>
    </source>
</evidence>
<keyword evidence="19" id="KW-1185">Reference proteome</keyword>
<organism evidence="18 19">
    <name type="scientific">Anaerotignum lactatifermentans DSM 14214</name>
    <dbReference type="NCBI Taxonomy" id="1121323"/>
    <lineage>
        <taxon>Bacteria</taxon>
        <taxon>Bacillati</taxon>
        <taxon>Bacillota</taxon>
        <taxon>Clostridia</taxon>
        <taxon>Lachnospirales</taxon>
        <taxon>Anaerotignaceae</taxon>
        <taxon>Anaerotignum</taxon>
    </lineage>
</organism>
<evidence type="ECO:0000259" key="17">
    <source>
        <dbReference type="PROSITE" id="PS51387"/>
    </source>
</evidence>
<dbReference type="GeneID" id="78177224"/>
<dbReference type="Gene3D" id="3.30.43.10">
    <property type="entry name" value="Uridine Diphospho-n-acetylenolpyruvylglucosamine Reductase, domain 2"/>
    <property type="match status" value="1"/>
</dbReference>
<dbReference type="OrthoDB" id="9804753at2"/>
<evidence type="ECO:0000313" key="19">
    <source>
        <dbReference type="Proteomes" id="UP000183975"/>
    </source>
</evidence>
<evidence type="ECO:0000256" key="16">
    <source>
        <dbReference type="HAMAP-Rule" id="MF_00037"/>
    </source>
</evidence>
<reference evidence="18 19" key="1">
    <citation type="submission" date="2016-11" db="EMBL/GenBank/DDBJ databases">
        <authorList>
            <person name="Jaros S."/>
            <person name="Januszkiewicz K."/>
            <person name="Wedrychowicz H."/>
        </authorList>
    </citation>
    <scope>NUCLEOTIDE SEQUENCE [LARGE SCALE GENOMIC DNA]</scope>
    <source>
        <strain evidence="18 19">DSM 14214</strain>
    </source>
</reference>
<keyword evidence="12 16" id="KW-0560">Oxidoreductase</keyword>
<evidence type="ECO:0000313" key="18">
    <source>
        <dbReference type="EMBL" id="SHJ76300.1"/>
    </source>
</evidence>
<feature type="domain" description="FAD-binding PCMH-type" evidence="17">
    <location>
        <begin position="31"/>
        <end position="197"/>
    </location>
</feature>
<dbReference type="Gene3D" id="3.90.78.10">
    <property type="entry name" value="UDP-N-acetylenolpyruvoylglucosamine reductase, C-terminal domain"/>
    <property type="match status" value="1"/>
</dbReference>
<gene>
    <name evidence="16" type="primary">murB</name>
    <name evidence="18" type="ORF">SAMN02745138_00469</name>
</gene>
<dbReference type="InterPro" id="IPR003170">
    <property type="entry name" value="MurB"/>
</dbReference>
<evidence type="ECO:0000256" key="14">
    <source>
        <dbReference type="ARBA" id="ARBA00023316"/>
    </source>
</evidence>
<dbReference type="GO" id="GO:0009252">
    <property type="term" value="P:peptidoglycan biosynthetic process"/>
    <property type="evidence" value="ECO:0007669"/>
    <property type="project" value="UniProtKB-UniRule"/>
</dbReference>
<dbReference type="PANTHER" id="PTHR21071:SF4">
    <property type="entry name" value="UDP-N-ACETYLENOLPYRUVOYLGLUCOSAMINE REDUCTASE"/>
    <property type="match status" value="1"/>
</dbReference>
<dbReference type="EMBL" id="FRAH01000005">
    <property type="protein sequence ID" value="SHJ76300.1"/>
    <property type="molecule type" value="Genomic_DNA"/>
</dbReference>
<dbReference type="InterPro" id="IPR011601">
    <property type="entry name" value="MurB_C"/>
</dbReference>
<proteinExistence type="inferred from homology"/>
<comment type="similarity">
    <text evidence="16">Belongs to the MurB family.</text>
</comment>
<evidence type="ECO:0000256" key="6">
    <source>
        <dbReference type="ARBA" id="ARBA00022618"/>
    </source>
</evidence>
<dbReference type="InterPro" id="IPR016167">
    <property type="entry name" value="FAD-bd_PCMH_sub1"/>
</dbReference>
<dbReference type="InterPro" id="IPR016166">
    <property type="entry name" value="FAD-bd_PCMH"/>
</dbReference>
<dbReference type="InterPro" id="IPR036318">
    <property type="entry name" value="FAD-bd_PCMH-like_sf"/>
</dbReference>
<keyword evidence="11 16" id="KW-0573">Peptidoglycan synthesis</keyword>
<protein>
    <recommendedName>
        <fullName evidence="16">UDP-N-acetylenolpyruvoylglucosamine reductase</fullName>
        <ecNumber evidence="16">1.3.1.98</ecNumber>
    </recommendedName>
    <alternativeName>
        <fullName evidence="16">UDP-N-acetylmuramate dehydrogenase</fullName>
    </alternativeName>
</protein>
<keyword evidence="8 16" id="KW-0274">FAD</keyword>
<dbReference type="NCBIfam" id="TIGR00179">
    <property type="entry name" value="murB"/>
    <property type="match status" value="1"/>
</dbReference>
<keyword evidence="10 16" id="KW-0133">Cell shape</keyword>
<dbReference type="Proteomes" id="UP000183975">
    <property type="component" value="Unassembled WGS sequence"/>
</dbReference>
<dbReference type="SUPFAM" id="SSF56194">
    <property type="entry name" value="Uridine diphospho-N-Acetylenolpyruvylglucosamine reductase, MurB, C-terminal domain"/>
    <property type="match status" value="1"/>
</dbReference>
<dbReference type="GO" id="GO:0008360">
    <property type="term" value="P:regulation of cell shape"/>
    <property type="evidence" value="ECO:0007669"/>
    <property type="project" value="UniProtKB-KW"/>
</dbReference>
<evidence type="ECO:0000256" key="12">
    <source>
        <dbReference type="ARBA" id="ARBA00023002"/>
    </source>
</evidence>
<evidence type="ECO:0000256" key="8">
    <source>
        <dbReference type="ARBA" id="ARBA00022827"/>
    </source>
</evidence>
<dbReference type="Pfam" id="PF02873">
    <property type="entry name" value="MurB_C"/>
    <property type="match status" value="1"/>
</dbReference>
<dbReference type="Pfam" id="PF01565">
    <property type="entry name" value="FAD_binding_4"/>
    <property type="match status" value="1"/>
</dbReference>
<keyword evidence="13 16" id="KW-0131">Cell cycle</keyword>
<feature type="active site" description="Proton donor" evidence="16">
    <location>
        <position position="226"/>
    </location>
</feature>
<evidence type="ECO:0000256" key="13">
    <source>
        <dbReference type="ARBA" id="ARBA00023306"/>
    </source>
</evidence>
<dbReference type="RefSeq" id="WP_087989062.1">
    <property type="nucleotide sequence ID" value="NZ_FRAH01000005.1"/>
</dbReference>
<keyword evidence="5 16" id="KW-0963">Cytoplasm</keyword>
<evidence type="ECO:0000256" key="3">
    <source>
        <dbReference type="ARBA" id="ARBA00004496"/>
    </source>
</evidence>
<dbReference type="HAMAP" id="MF_00037">
    <property type="entry name" value="MurB"/>
    <property type="match status" value="1"/>
</dbReference>
<evidence type="ECO:0000256" key="11">
    <source>
        <dbReference type="ARBA" id="ARBA00022984"/>
    </source>
</evidence>
<comment type="function">
    <text evidence="2 16">Cell wall formation.</text>
</comment>
<keyword evidence="7 16" id="KW-0285">Flavoprotein</keyword>
<keyword evidence="9 16" id="KW-0521">NADP</keyword>
<evidence type="ECO:0000256" key="1">
    <source>
        <dbReference type="ARBA" id="ARBA00001974"/>
    </source>
</evidence>
<dbReference type="Gene3D" id="3.30.465.10">
    <property type="match status" value="1"/>
</dbReference>
<sequence length="303" mass="32716">MMEELKKKLLDLLGEEGFRTEESMAKHTTFRTGGPADLFLMPQNRTELKESIALLREHNVPYMVIGNGSNLLIGDGGIRGAVIQLYQRMQHISVDGTEMTLDCGALLSAAAAQAADASLEGLAFASGIPGTFGGAVVMNAGAYGGEMKDVLLSADVLTEDLEVKTIPVEELDLSYRHSIVPEKGYIVLGGKLQLKKGNEQEIRERMAELAQQRREKQPLQYPSAGSTFKRPEGYFAGKLISDAGLKGKTIGGAQVSEKHAGFIVNIGGATTKDILDLIAFCQKTVQEQFGVTLETEVKIVGER</sequence>
<evidence type="ECO:0000256" key="4">
    <source>
        <dbReference type="ARBA" id="ARBA00004752"/>
    </source>
</evidence>
<dbReference type="SUPFAM" id="SSF56176">
    <property type="entry name" value="FAD-binding/transporter-associated domain-like"/>
    <property type="match status" value="1"/>
</dbReference>
<evidence type="ECO:0000256" key="15">
    <source>
        <dbReference type="ARBA" id="ARBA00048914"/>
    </source>
</evidence>
<dbReference type="InterPro" id="IPR036635">
    <property type="entry name" value="MurB_C_sf"/>
</dbReference>